<protein>
    <submittedName>
        <fullName evidence="1">Uncharacterized protein</fullName>
    </submittedName>
</protein>
<dbReference type="EMBL" id="BPLR01016047">
    <property type="protein sequence ID" value="GIY80722.1"/>
    <property type="molecule type" value="Genomic_DNA"/>
</dbReference>
<accession>A0AAV4WD89</accession>
<evidence type="ECO:0000313" key="2">
    <source>
        <dbReference type="Proteomes" id="UP001054945"/>
    </source>
</evidence>
<sequence length="166" mass="18756">MVLMVNILAKLERDWKLNHSVSQHPQFRRDSTCLRSRGLAGRAKTGNPNHQLTNLEGVLFLATGSKATSSSATPIGRWDQRVPKAQTQTIVSFNHRGTQFLSVSQTIPRKKFFVPVKRTYSGMFCDVFTGHLRIRGSSGNLVAEQRAEWRVDKIWLVAELCSIDEM</sequence>
<organism evidence="1 2">
    <name type="scientific">Caerostris extrusa</name>
    <name type="common">Bark spider</name>
    <name type="synonym">Caerostris bankana</name>
    <dbReference type="NCBI Taxonomy" id="172846"/>
    <lineage>
        <taxon>Eukaryota</taxon>
        <taxon>Metazoa</taxon>
        <taxon>Ecdysozoa</taxon>
        <taxon>Arthropoda</taxon>
        <taxon>Chelicerata</taxon>
        <taxon>Arachnida</taxon>
        <taxon>Araneae</taxon>
        <taxon>Araneomorphae</taxon>
        <taxon>Entelegynae</taxon>
        <taxon>Araneoidea</taxon>
        <taxon>Araneidae</taxon>
        <taxon>Caerostris</taxon>
    </lineage>
</organism>
<comment type="caution">
    <text evidence="1">The sequence shown here is derived from an EMBL/GenBank/DDBJ whole genome shotgun (WGS) entry which is preliminary data.</text>
</comment>
<evidence type="ECO:0000313" key="1">
    <source>
        <dbReference type="EMBL" id="GIY80722.1"/>
    </source>
</evidence>
<keyword evidence="2" id="KW-1185">Reference proteome</keyword>
<reference evidence="1 2" key="1">
    <citation type="submission" date="2021-06" db="EMBL/GenBank/DDBJ databases">
        <title>Caerostris extrusa draft genome.</title>
        <authorList>
            <person name="Kono N."/>
            <person name="Arakawa K."/>
        </authorList>
    </citation>
    <scope>NUCLEOTIDE SEQUENCE [LARGE SCALE GENOMIC DNA]</scope>
</reference>
<dbReference type="AlphaFoldDB" id="A0AAV4WD89"/>
<dbReference type="Proteomes" id="UP001054945">
    <property type="component" value="Unassembled WGS sequence"/>
</dbReference>
<proteinExistence type="predicted"/>
<gene>
    <name evidence="1" type="ORF">CEXT_563111</name>
</gene>
<name>A0AAV4WD89_CAEEX</name>